<proteinExistence type="predicted"/>
<organism evidence="1 2">
    <name type="scientific">Undibacterium cyanobacteriorum</name>
    <dbReference type="NCBI Taxonomy" id="3073561"/>
    <lineage>
        <taxon>Bacteria</taxon>
        <taxon>Pseudomonadati</taxon>
        <taxon>Pseudomonadota</taxon>
        <taxon>Betaproteobacteria</taxon>
        <taxon>Burkholderiales</taxon>
        <taxon>Oxalobacteraceae</taxon>
        <taxon>Undibacterium</taxon>
    </lineage>
</organism>
<sequence>MSTVLWANQLVNGEVISQESDLYALYKHTKKLDSLCKQLGLPLFSRLLDDTDLRFNLDEFELPEGATSTNDVMKLKGVWDVASEVTSQFKTLAAHIQQNQVRFGLFSNQHAEVLAELRHVIAFAQQAAQQNGQFNFSVVM</sequence>
<accession>A0ABY9RI83</accession>
<reference evidence="1" key="1">
    <citation type="submission" date="2023-09" db="EMBL/GenBank/DDBJ databases">
        <title>Undibacterium sp. 20NA77.5 isolated from freshwater.</title>
        <authorList>
            <person name="Le V."/>
            <person name="Ko S.-R."/>
            <person name="Ahn C.-Y."/>
            <person name="Oh H.-M."/>
        </authorList>
    </citation>
    <scope>NUCLEOTIDE SEQUENCE</scope>
    <source>
        <strain evidence="1">20NA77.5</strain>
    </source>
</reference>
<dbReference type="Proteomes" id="UP001181355">
    <property type="component" value="Chromosome"/>
</dbReference>
<protein>
    <submittedName>
        <fullName evidence="1">Uncharacterized protein</fullName>
    </submittedName>
</protein>
<keyword evidence="2" id="KW-1185">Reference proteome</keyword>
<name>A0ABY9RI83_9BURK</name>
<dbReference type="RefSeq" id="WP_309482415.1">
    <property type="nucleotide sequence ID" value="NZ_CP133720.1"/>
</dbReference>
<evidence type="ECO:0000313" key="2">
    <source>
        <dbReference type="Proteomes" id="UP001181355"/>
    </source>
</evidence>
<evidence type="ECO:0000313" key="1">
    <source>
        <dbReference type="EMBL" id="WMW80924.1"/>
    </source>
</evidence>
<gene>
    <name evidence="1" type="ORF">RF679_01260</name>
</gene>
<dbReference type="EMBL" id="CP133720">
    <property type="protein sequence ID" value="WMW80924.1"/>
    <property type="molecule type" value="Genomic_DNA"/>
</dbReference>